<dbReference type="AlphaFoldDB" id="A0A643EW21"/>
<evidence type="ECO:0000259" key="1">
    <source>
        <dbReference type="PROSITE" id="PS51819"/>
    </source>
</evidence>
<reference evidence="2" key="1">
    <citation type="submission" date="2019-09" db="EMBL/GenBank/DDBJ databases">
        <title>Draft genome sequences of 48 bacterial type strains from the CCUG.</title>
        <authorList>
            <person name="Tunovic T."/>
            <person name="Pineiro-Iglesias B."/>
            <person name="Unosson C."/>
            <person name="Inganas E."/>
            <person name="Ohlen M."/>
            <person name="Cardew S."/>
            <person name="Jensie-Markopoulos S."/>
            <person name="Salva-Serra F."/>
            <person name="Jaen-Luchoro D."/>
            <person name="Karlsson R."/>
            <person name="Svensson-Stadler L."/>
            <person name="Chun J."/>
            <person name="Moore E."/>
        </authorList>
    </citation>
    <scope>NUCLEOTIDE SEQUENCE</scope>
    <source>
        <strain evidence="2">CCUG 50899</strain>
    </source>
</reference>
<dbReference type="Gene3D" id="3.10.180.10">
    <property type="entry name" value="2,3-Dihydroxybiphenyl 1,2-Dioxygenase, domain 1"/>
    <property type="match status" value="1"/>
</dbReference>
<gene>
    <name evidence="2" type="ORF">F7Q93_18480</name>
</gene>
<feature type="domain" description="VOC" evidence="1">
    <location>
        <begin position="5"/>
        <end position="119"/>
    </location>
</feature>
<dbReference type="EMBL" id="VZPE01000008">
    <property type="protein sequence ID" value="KAB0568778.1"/>
    <property type="molecule type" value="Genomic_DNA"/>
</dbReference>
<dbReference type="InterPro" id="IPR029068">
    <property type="entry name" value="Glyas_Bleomycin-R_OHBP_Dase"/>
</dbReference>
<dbReference type="SUPFAM" id="SSF54593">
    <property type="entry name" value="Glyoxalase/Bleomycin resistance protein/Dihydroxybiphenyl dioxygenase"/>
    <property type="match status" value="1"/>
</dbReference>
<organism evidence="2">
    <name type="scientific">Brucella pituitosa</name>
    <dbReference type="NCBI Taxonomy" id="571256"/>
    <lineage>
        <taxon>Bacteria</taxon>
        <taxon>Pseudomonadati</taxon>
        <taxon>Pseudomonadota</taxon>
        <taxon>Alphaproteobacteria</taxon>
        <taxon>Hyphomicrobiales</taxon>
        <taxon>Brucellaceae</taxon>
        <taxon>Brucella/Ochrobactrum group</taxon>
        <taxon>Brucella</taxon>
    </lineage>
</organism>
<name>A0A643EW21_9HYPH</name>
<comment type="caution">
    <text evidence="2">The sequence shown here is derived from an EMBL/GenBank/DDBJ whole genome shotgun (WGS) entry which is preliminary data.</text>
</comment>
<protein>
    <submittedName>
        <fullName evidence="2">Glyoxalase</fullName>
    </submittedName>
</protein>
<dbReference type="InterPro" id="IPR004360">
    <property type="entry name" value="Glyas_Fos-R_dOase_dom"/>
</dbReference>
<dbReference type="InterPro" id="IPR037523">
    <property type="entry name" value="VOC_core"/>
</dbReference>
<evidence type="ECO:0000313" key="2">
    <source>
        <dbReference type="EMBL" id="KAB0568778.1"/>
    </source>
</evidence>
<accession>A0A643EW21</accession>
<dbReference type="PANTHER" id="PTHR39175">
    <property type="entry name" value="FAMILY PROTEIN, PUTATIVE (AFU_ORTHOLOGUE AFUA_3G15060)-RELATED"/>
    <property type="match status" value="1"/>
</dbReference>
<dbReference type="Pfam" id="PF00903">
    <property type="entry name" value="Glyoxalase"/>
    <property type="match status" value="1"/>
</dbReference>
<proteinExistence type="predicted"/>
<dbReference type="RefSeq" id="WP_024895842.1">
    <property type="nucleotide sequence ID" value="NZ_JBHEEN010000019.1"/>
</dbReference>
<dbReference type="PANTHER" id="PTHR39175:SF1">
    <property type="entry name" value="FAMILY PROTEIN, PUTATIVE (AFU_ORTHOLOGUE AFUA_3G15060)-RELATED"/>
    <property type="match status" value="1"/>
</dbReference>
<dbReference type="PROSITE" id="PS51819">
    <property type="entry name" value="VOC"/>
    <property type="match status" value="1"/>
</dbReference>
<sequence length="122" mass="13577">MRIIQLDHIQLAMPKGEEEKARAFYAGLLGVPEVSKPQNLAARGGCWFERGSLKIHLGIDPDFIPARKAHPAFIVEELAELTETLIKAGVSVVEDEPLVGYARRYVSDPFGNRIELMEKFAS</sequence>